<evidence type="ECO:0000256" key="1">
    <source>
        <dbReference type="PROSITE-ProRule" id="PRU00182"/>
    </source>
</evidence>
<reference evidence="5" key="1">
    <citation type="submission" date="2016-11" db="EMBL/GenBank/DDBJ databases">
        <authorList>
            <person name="Jaros S."/>
            <person name="Januszkiewicz K."/>
            <person name="Wedrychowicz H."/>
        </authorList>
    </citation>
    <scope>NUCLEOTIDE SEQUENCE [LARGE SCALE GENOMIC DNA]</scope>
    <source>
        <strain evidence="5">DSM 4029</strain>
    </source>
</reference>
<protein>
    <submittedName>
        <fullName evidence="3 4">RNA-binding protein</fullName>
    </submittedName>
</protein>
<dbReference type="Pfam" id="PF17774">
    <property type="entry name" value="YlmH_RBD"/>
    <property type="match status" value="1"/>
</dbReference>
<dbReference type="InterPro" id="IPR002942">
    <property type="entry name" value="S4_RNA-bd"/>
</dbReference>
<dbReference type="CDD" id="cd00165">
    <property type="entry name" value="S4"/>
    <property type="match status" value="1"/>
</dbReference>
<dbReference type="InterPro" id="IPR040591">
    <property type="entry name" value="RqcP2_RBD"/>
</dbReference>
<organism evidence="4 5">
    <name type="scientific">Bittarella massiliensis</name>
    <name type="common">ex Durand et al. 2017</name>
    <dbReference type="NCBI Taxonomy" id="1720313"/>
    <lineage>
        <taxon>Bacteria</taxon>
        <taxon>Bacillati</taxon>
        <taxon>Bacillota</taxon>
        <taxon>Clostridia</taxon>
        <taxon>Eubacteriales</taxon>
        <taxon>Oscillospiraceae</taxon>
        <taxon>Bittarella (ex Durand et al. 2017)</taxon>
    </lineage>
</organism>
<reference evidence="3 6" key="3">
    <citation type="journal article" date="2019" name="Nat. Med.">
        <title>A library of human gut bacterial isolates paired with longitudinal multiomics data enables mechanistic microbiome research.</title>
        <authorList>
            <person name="Poyet M."/>
            <person name="Groussin M."/>
            <person name="Gibbons S.M."/>
            <person name="Avila-Pacheco J."/>
            <person name="Jiang X."/>
            <person name="Kearney S.M."/>
            <person name="Perrotta A.R."/>
            <person name="Berdy B."/>
            <person name="Zhao S."/>
            <person name="Lieberman T.D."/>
            <person name="Swanson P.K."/>
            <person name="Smith M."/>
            <person name="Roesemann S."/>
            <person name="Alexander J.E."/>
            <person name="Rich S.A."/>
            <person name="Livny J."/>
            <person name="Vlamakis H."/>
            <person name="Clish C."/>
            <person name="Bullock K."/>
            <person name="Deik A."/>
            <person name="Scott J."/>
            <person name="Pierce K.A."/>
            <person name="Xavier R.J."/>
            <person name="Alm E.J."/>
        </authorList>
    </citation>
    <scope>NUCLEOTIDE SEQUENCE [LARGE SCALE GENOMIC DNA]</scope>
    <source>
        <strain evidence="3 6">BIOML-A2</strain>
    </source>
</reference>
<sequence>MPADEGERLFLRGVEEMMESCYSRSACKSTYFLDERQRLLCAPMLVAHTEVEHRFFGGHPECRRAVLAISGGPPIGEGCFPIRPLRFLYRKQDVLTHRDFLGALLSLEIERRLVGDIFVGEGEAVAFLHQNAAPLALEIKKVGRVGVRVEEGGLDRVPPQRFEEIGGTVASLRLDGVLGVLLRQSRGRCTQLVQAGQVQLNHREVLSPSEPLEEGDVLSVREAGRFVLTAVGGPTKKGRLGITAQKYL</sequence>
<feature type="domain" description="RNA-binding S4" evidence="2">
    <location>
        <begin position="172"/>
        <end position="229"/>
    </location>
</feature>
<dbReference type="Gene3D" id="3.30.1370.160">
    <property type="match status" value="1"/>
</dbReference>
<gene>
    <name evidence="3" type="ORF">GT747_03265</name>
    <name evidence="4" type="ORF">SAMN05444424_0455</name>
</gene>
<dbReference type="RefSeq" id="WP_052537634.1">
    <property type="nucleotide sequence ID" value="NZ_FQVY01000001.1"/>
</dbReference>
<name>A0AAQ1MBT4_9FIRM</name>
<dbReference type="PROSITE" id="PS50889">
    <property type="entry name" value="S4"/>
    <property type="match status" value="1"/>
</dbReference>
<evidence type="ECO:0000313" key="3">
    <source>
        <dbReference type="EMBL" id="MZL68794.1"/>
    </source>
</evidence>
<evidence type="ECO:0000313" key="4">
    <source>
        <dbReference type="EMBL" id="SHF72185.1"/>
    </source>
</evidence>
<evidence type="ECO:0000259" key="2">
    <source>
        <dbReference type="SMART" id="SM00363"/>
    </source>
</evidence>
<dbReference type="GO" id="GO:0003723">
    <property type="term" value="F:RNA binding"/>
    <property type="evidence" value="ECO:0007669"/>
    <property type="project" value="UniProtKB-KW"/>
</dbReference>
<accession>A0AAQ1MBT4</accession>
<evidence type="ECO:0000313" key="6">
    <source>
        <dbReference type="Proteomes" id="UP000474718"/>
    </source>
</evidence>
<keyword evidence="1" id="KW-0694">RNA-binding</keyword>
<dbReference type="SMART" id="SM00363">
    <property type="entry name" value="S4"/>
    <property type="match status" value="1"/>
</dbReference>
<evidence type="ECO:0000313" key="5">
    <source>
        <dbReference type="Proteomes" id="UP000184089"/>
    </source>
</evidence>
<dbReference type="EMBL" id="WWVX01000001">
    <property type="protein sequence ID" value="MZL68794.1"/>
    <property type="molecule type" value="Genomic_DNA"/>
</dbReference>
<proteinExistence type="predicted"/>
<dbReference type="Gene3D" id="3.30.70.330">
    <property type="match status" value="1"/>
</dbReference>
<keyword evidence="6" id="KW-1185">Reference proteome</keyword>
<dbReference type="Pfam" id="PF01479">
    <property type="entry name" value="S4"/>
    <property type="match status" value="1"/>
</dbReference>
<dbReference type="InterPro" id="IPR036986">
    <property type="entry name" value="S4_RNA-bd_sf"/>
</dbReference>
<dbReference type="AlphaFoldDB" id="A0AAQ1MBT4"/>
<dbReference type="SUPFAM" id="SSF55174">
    <property type="entry name" value="Alpha-L RNA-binding motif"/>
    <property type="match status" value="1"/>
</dbReference>
<comment type="caution">
    <text evidence="4">The sequence shown here is derived from an EMBL/GenBank/DDBJ whole genome shotgun (WGS) entry which is preliminary data.</text>
</comment>
<dbReference type="InterPro" id="IPR012677">
    <property type="entry name" value="Nucleotide-bd_a/b_plait_sf"/>
</dbReference>
<dbReference type="Proteomes" id="UP000184089">
    <property type="component" value="Unassembled WGS sequence"/>
</dbReference>
<dbReference type="Proteomes" id="UP000474718">
    <property type="component" value="Unassembled WGS sequence"/>
</dbReference>
<reference evidence="4" key="2">
    <citation type="submission" date="2016-11" db="EMBL/GenBank/DDBJ databases">
        <authorList>
            <person name="Varghese N."/>
            <person name="Submissions S."/>
        </authorList>
    </citation>
    <scope>NUCLEOTIDE SEQUENCE</scope>
    <source>
        <strain evidence="4">DSM 4029</strain>
    </source>
</reference>
<dbReference type="EMBL" id="FQVY01000001">
    <property type="protein sequence ID" value="SHF72185.1"/>
    <property type="molecule type" value="Genomic_DNA"/>
</dbReference>
<dbReference type="Gene3D" id="3.10.290.10">
    <property type="entry name" value="RNA-binding S4 domain"/>
    <property type="match status" value="1"/>
</dbReference>